<keyword evidence="4" id="KW-1185">Reference proteome</keyword>
<accession>A0A024HHM3</accession>
<dbReference type="EMBL" id="HG322950">
    <property type="protein sequence ID" value="CDF84525.1"/>
    <property type="molecule type" value="Genomic_DNA"/>
</dbReference>
<dbReference type="AlphaFoldDB" id="A0A024HHM3"/>
<name>A0A024HHM3_PSEKB</name>
<gene>
    <name evidence="2" type="ORF">PKB_3180</name>
    <name evidence="3" type="ORF">PKB_3528</name>
</gene>
<dbReference type="STRING" id="1301098.PKB_3180"/>
<dbReference type="KEGG" id="pkc:PKB_3180"/>
<keyword evidence="1" id="KW-0175">Coiled coil</keyword>
<reference evidence="2 4" key="1">
    <citation type="submission" date="2013-03" db="EMBL/GenBank/DDBJ databases">
        <authorList>
            <person name="Linke B."/>
        </authorList>
    </citation>
    <scope>NUCLEOTIDE SEQUENCE [LARGE SCALE GENOMIC DNA]</scope>
    <source>
        <strain evidence="2 4">B13</strain>
    </source>
</reference>
<reference evidence="2 4" key="2">
    <citation type="submission" date="2014-05" db="EMBL/GenBank/DDBJ databases">
        <title>Genome sequence of the 3-chlorobenzoate degrading bacterium Pseudomonas knackmussii B13 shows multiple evidence for horizontal gene transfer.</title>
        <authorList>
            <person name="Miyazaki R."/>
            <person name="Bertelli C."/>
            <person name="Falquet L."/>
            <person name="Robinson-Rechavi M."/>
            <person name="Gharib W."/>
            <person name="Roy S."/>
            <person name="Van der Meer J.R."/>
        </authorList>
    </citation>
    <scope>NUCLEOTIDE SEQUENCE [LARGE SCALE GENOMIC DNA]</scope>
    <source>
        <strain evidence="2 4">B13</strain>
    </source>
</reference>
<evidence type="ECO:0008006" key="5">
    <source>
        <dbReference type="Google" id="ProtNLM"/>
    </source>
</evidence>
<evidence type="ECO:0000256" key="1">
    <source>
        <dbReference type="SAM" id="Coils"/>
    </source>
</evidence>
<dbReference type="PATRIC" id="fig|1301098.3.peg.3205"/>
<dbReference type="RefSeq" id="WP_003460276.1">
    <property type="nucleotide sequence ID" value="NZ_HG322950.1"/>
</dbReference>
<evidence type="ECO:0000313" key="3">
    <source>
        <dbReference type="EMBL" id="CDF84869.1"/>
    </source>
</evidence>
<organism evidence="2 4">
    <name type="scientific">Pseudomonas knackmussii (strain DSM 6978 / CCUG 54928 / LMG 23759 / B13)</name>
    <dbReference type="NCBI Taxonomy" id="1301098"/>
    <lineage>
        <taxon>Bacteria</taxon>
        <taxon>Pseudomonadati</taxon>
        <taxon>Pseudomonadota</taxon>
        <taxon>Gammaproteobacteria</taxon>
        <taxon>Pseudomonadales</taxon>
        <taxon>Pseudomonadaceae</taxon>
        <taxon>Pseudomonas</taxon>
    </lineage>
</organism>
<dbReference type="OrthoDB" id="5773058at2"/>
<dbReference type="Proteomes" id="UP000025241">
    <property type="component" value="Chromosome I"/>
</dbReference>
<proteinExistence type="predicted"/>
<dbReference type="EMBL" id="HG322950">
    <property type="protein sequence ID" value="CDF84869.1"/>
    <property type="molecule type" value="Genomic_DNA"/>
</dbReference>
<evidence type="ECO:0000313" key="4">
    <source>
        <dbReference type="Proteomes" id="UP000025241"/>
    </source>
</evidence>
<feature type="coiled-coil region" evidence="1">
    <location>
        <begin position="139"/>
        <end position="166"/>
    </location>
</feature>
<dbReference type="KEGG" id="pkc:PKB_3528"/>
<protein>
    <recommendedName>
        <fullName evidence="5">Receptor protein-tyrosine kinase</fullName>
    </recommendedName>
</protein>
<sequence length="251" mass="28423">MHENKNDAPTSKVFYRPIEASIRWAGLLRYEQVILASVLSPRNLPQSLDCPRWGELRLYTDRIYDGILNGELPFGQNGITTRDTALIESLDLTVRHVDLKRWMRQHYPEQRPGFLFSRSERIAHPVISLETGQAMLVERLALKSALEQCKRQMRELQEQHDALLKQSTVIPACAQCPISDRAEATYLHIIGTMLELMLGQSPSGTPYSSFNSQEAIATAMIAHHGELMGITDRTLQAKFAQARRKLRAAVS</sequence>
<dbReference type="HOGENOM" id="CLU_102169_0_0_6"/>
<dbReference type="eggNOG" id="ENOG502Z7W7">
    <property type="taxonomic scope" value="Bacteria"/>
</dbReference>
<evidence type="ECO:0000313" key="2">
    <source>
        <dbReference type="EMBL" id="CDF84525.1"/>
    </source>
</evidence>